<proteinExistence type="predicted"/>
<feature type="domain" description="HTH cro/C1-type" evidence="1">
    <location>
        <begin position="17"/>
        <end position="56"/>
    </location>
</feature>
<dbReference type="SUPFAM" id="SSF47413">
    <property type="entry name" value="lambda repressor-like DNA-binding domains"/>
    <property type="match status" value="1"/>
</dbReference>
<name>A0ABW4JEF0_9BACL</name>
<dbReference type="InterPro" id="IPR010982">
    <property type="entry name" value="Lambda_DNA-bd_dom_sf"/>
</dbReference>
<dbReference type="Gene3D" id="1.10.260.40">
    <property type="entry name" value="lambda repressor-like DNA-binding domains"/>
    <property type="match status" value="1"/>
</dbReference>
<dbReference type="PROSITE" id="PS50943">
    <property type="entry name" value="HTH_CROC1"/>
    <property type="match status" value="1"/>
</dbReference>
<protein>
    <submittedName>
        <fullName evidence="2">Helix-turn-helix domain-containing protein</fullName>
    </submittedName>
</protein>
<sequence length="71" mass="8244">MSRIMGEHKHSIQDVHKATGISRSTLTRLYYETNDAIRYDTLNTLCEFYGCSLGELMEWVPDMDGEQNELE</sequence>
<comment type="caution">
    <text evidence="2">The sequence shown here is derived from an EMBL/GenBank/DDBJ whole genome shotgun (WGS) entry which is preliminary data.</text>
</comment>
<dbReference type="CDD" id="cd00093">
    <property type="entry name" value="HTH_XRE"/>
    <property type="match status" value="1"/>
</dbReference>
<accession>A0ABW4JEF0</accession>
<dbReference type="Proteomes" id="UP001597079">
    <property type="component" value="Unassembled WGS sequence"/>
</dbReference>
<evidence type="ECO:0000313" key="3">
    <source>
        <dbReference type="Proteomes" id="UP001597079"/>
    </source>
</evidence>
<evidence type="ECO:0000259" key="1">
    <source>
        <dbReference type="PROSITE" id="PS50943"/>
    </source>
</evidence>
<dbReference type="EMBL" id="JBHUCX010000018">
    <property type="protein sequence ID" value="MFD1674295.1"/>
    <property type="molecule type" value="Genomic_DNA"/>
</dbReference>
<reference evidence="3" key="1">
    <citation type="journal article" date="2019" name="Int. J. Syst. Evol. Microbiol.">
        <title>The Global Catalogue of Microorganisms (GCM) 10K type strain sequencing project: providing services to taxonomists for standard genome sequencing and annotation.</title>
        <authorList>
            <consortium name="The Broad Institute Genomics Platform"/>
            <consortium name="The Broad Institute Genome Sequencing Center for Infectious Disease"/>
            <person name="Wu L."/>
            <person name="Ma J."/>
        </authorList>
    </citation>
    <scope>NUCLEOTIDE SEQUENCE [LARGE SCALE GENOMIC DNA]</scope>
    <source>
        <strain evidence="3">CGMCC 1.12286</strain>
    </source>
</reference>
<evidence type="ECO:0000313" key="2">
    <source>
        <dbReference type="EMBL" id="MFD1674295.1"/>
    </source>
</evidence>
<gene>
    <name evidence="2" type="ORF">ACFSB2_06190</name>
</gene>
<keyword evidence="3" id="KW-1185">Reference proteome</keyword>
<dbReference type="RefSeq" id="WP_377942160.1">
    <property type="nucleotide sequence ID" value="NZ_JBHUCX010000018.1"/>
</dbReference>
<organism evidence="2 3">
    <name type="scientific">Alicyclobacillus fodiniaquatilis</name>
    <dbReference type="NCBI Taxonomy" id="1661150"/>
    <lineage>
        <taxon>Bacteria</taxon>
        <taxon>Bacillati</taxon>
        <taxon>Bacillota</taxon>
        <taxon>Bacilli</taxon>
        <taxon>Bacillales</taxon>
        <taxon>Alicyclobacillaceae</taxon>
        <taxon>Alicyclobacillus</taxon>
    </lineage>
</organism>
<dbReference type="InterPro" id="IPR001387">
    <property type="entry name" value="Cro/C1-type_HTH"/>
</dbReference>
<dbReference type="Pfam" id="PF13443">
    <property type="entry name" value="HTH_26"/>
    <property type="match status" value="1"/>
</dbReference>